<dbReference type="AlphaFoldDB" id="G3N514"/>
<reference evidence="1" key="1">
    <citation type="submission" date="2006-01" db="EMBL/GenBank/DDBJ databases">
        <authorList>
            <person name="Lindblad-Toh K."/>
            <person name="Mauceli E."/>
            <person name="Grabherr M."/>
            <person name="Chang J.L."/>
            <person name="Lander E.S."/>
        </authorList>
    </citation>
    <scope>NUCLEOTIDE SEQUENCE [LARGE SCALE GENOMIC DNA]</scope>
</reference>
<organism evidence="1">
    <name type="scientific">Gasterosteus aculeatus</name>
    <name type="common">Three-spined stickleback</name>
    <dbReference type="NCBI Taxonomy" id="69293"/>
    <lineage>
        <taxon>Eukaryota</taxon>
        <taxon>Metazoa</taxon>
        <taxon>Chordata</taxon>
        <taxon>Craniata</taxon>
        <taxon>Vertebrata</taxon>
        <taxon>Euteleostomi</taxon>
        <taxon>Actinopterygii</taxon>
        <taxon>Neopterygii</taxon>
        <taxon>Teleostei</taxon>
        <taxon>Neoteleostei</taxon>
        <taxon>Acanthomorphata</taxon>
        <taxon>Eupercaria</taxon>
        <taxon>Perciformes</taxon>
        <taxon>Cottioidei</taxon>
        <taxon>Gasterosteales</taxon>
        <taxon>Gasterosteidae</taxon>
        <taxon>Gasterosteus</taxon>
    </lineage>
</organism>
<proteinExistence type="predicted"/>
<sequence length="146" mass="16075">MARYSNLKAYILALSALDICEQTFEHGPQGEVCRFRSRNNGKAGLAAVVPKPVTGHNAVLCIILILKFVDNHLVQTLVADESVFFVIFSRDELLSGFVPDDTRFRVNGDGYAKAHILTNVGCAIDQRKGELRWLLKHSGSVDSALC</sequence>
<protein>
    <submittedName>
        <fullName evidence="1">Uncharacterized protein</fullName>
    </submittedName>
</protein>
<evidence type="ECO:0000313" key="1">
    <source>
        <dbReference type="Ensembl" id="ENSGACP00000000384.1"/>
    </source>
</evidence>
<name>G3N514_GASAC</name>
<dbReference type="InParanoid" id="G3N514"/>
<dbReference type="Bgee" id="ENSGACG00000000300">
    <property type="expression patterns" value="Expressed in zone of skin and 4 other cell types or tissues"/>
</dbReference>
<dbReference type="eggNOG" id="ENOG502SRBE">
    <property type="taxonomic scope" value="Eukaryota"/>
</dbReference>
<dbReference type="Ensembl" id="ENSGACT00000000384.1">
    <property type="protein sequence ID" value="ENSGACP00000000384.1"/>
    <property type="gene ID" value="ENSGACG00000000300.1"/>
</dbReference>
<reference evidence="1" key="2">
    <citation type="submission" date="2024-04" db="UniProtKB">
        <authorList>
            <consortium name="Ensembl"/>
        </authorList>
    </citation>
    <scope>IDENTIFICATION</scope>
</reference>
<accession>G3N514</accession>